<evidence type="ECO:0000313" key="2">
    <source>
        <dbReference type="Proteomes" id="UP000002865"/>
    </source>
</evidence>
<reference evidence="1 2" key="1">
    <citation type="journal article" date="2012" name="PLoS ONE">
        <title>Complete Genome and Transcriptomes of Streptococcus parasanguinis FW213: Phylogenic Relations and Potential Virulence Mechanisms.</title>
        <authorList>
            <person name="Geng J."/>
            <person name="Chiu C.H."/>
            <person name="Tang P."/>
            <person name="Chen Y."/>
            <person name="Shieh H.R."/>
            <person name="Hu S."/>
            <person name="Chen Y.Y."/>
        </authorList>
    </citation>
    <scope>NUCLEOTIDE SEQUENCE [LARGE SCALE GENOMIC DNA]</scope>
    <source>
        <strain evidence="1 2">FW213</strain>
    </source>
</reference>
<gene>
    <name evidence="1" type="ORF">Spaf_0754</name>
</gene>
<dbReference type="Proteomes" id="UP000002865">
    <property type="component" value="Chromosome"/>
</dbReference>
<proteinExistence type="predicted"/>
<dbReference type="AlphaFoldDB" id="I1ZL35"/>
<sequence length="124" mass="14921">MYKENIMATENDWFMKQVKGVADMIGTTLRLQIQNLDLGQYEDEEGRLINGAHYLQQVLEEQRFAEAISFVEEQMKRLPLHQYDLLVDWLISYLRQLDVSVKEDQGFYEGYLQELERHLKEFKW</sequence>
<dbReference type="HOGENOM" id="CLU_166906_0_0_9"/>
<dbReference type="EMBL" id="CP003122">
    <property type="protein sequence ID" value="AFJ25759.1"/>
    <property type="molecule type" value="Genomic_DNA"/>
</dbReference>
<evidence type="ECO:0000313" key="1">
    <source>
        <dbReference type="EMBL" id="AFJ25759.1"/>
    </source>
</evidence>
<name>I1ZL35_STRPA</name>
<protein>
    <submittedName>
        <fullName evidence="1">Uncharacterized protein</fullName>
    </submittedName>
</protein>
<dbReference type="PATRIC" id="fig|1114965.3.peg.728"/>
<dbReference type="STRING" id="1114965.Spaf_0754"/>
<dbReference type="KEGG" id="scf:Spaf_0754"/>
<organism evidence="1 2">
    <name type="scientific">Streptococcus parasanguinis FW213</name>
    <dbReference type="NCBI Taxonomy" id="1114965"/>
    <lineage>
        <taxon>Bacteria</taxon>
        <taxon>Bacillati</taxon>
        <taxon>Bacillota</taxon>
        <taxon>Bacilli</taxon>
        <taxon>Lactobacillales</taxon>
        <taxon>Streptococcaceae</taxon>
        <taxon>Streptococcus</taxon>
    </lineage>
</organism>
<dbReference type="PaxDb" id="1114965-Spaf_0754"/>
<accession>I1ZL35</accession>